<protein>
    <submittedName>
        <fullName evidence="1">Uncharacterized protein</fullName>
    </submittedName>
</protein>
<reference evidence="1" key="1">
    <citation type="journal article" date="2019" name="Sci. Rep.">
        <title>Draft genome of Tanacetum cinerariifolium, the natural source of mosquito coil.</title>
        <authorList>
            <person name="Yamashiro T."/>
            <person name="Shiraishi A."/>
            <person name="Satake H."/>
            <person name="Nakayama K."/>
        </authorList>
    </citation>
    <scope>NUCLEOTIDE SEQUENCE</scope>
</reference>
<dbReference type="AlphaFoldDB" id="A0A699GLU1"/>
<proteinExistence type="predicted"/>
<dbReference type="EMBL" id="BKCJ010015540">
    <property type="protein sequence ID" value="GEV13614.1"/>
    <property type="molecule type" value="Genomic_DNA"/>
</dbReference>
<accession>A0A699GLU1</accession>
<comment type="caution">
    <text evidence="1">The sequence shown here is derived from an EMBL/GenBank/DDBJ whole genome shotgun (WGS) entry which is preliminary data.</text>
</comment>
<gene>
    <name evidence="1" type="ORF">Tci_085591</name>
</gene>
<name>A0A699GLU1_TANCI</name>
<sequence>MAMLTIRARRFLKKTGRKFFVNEEFMDEPIISEPIVKKPEVETSEAKASTDKSKVVRKNNGALIIEEWLSDSKDEDEPETKIEKKTIMPSFSKIEFVKSKEQVKSPRKTTVK</sequence>
<organism evidence="1">
    <name type="scientific">Tanacetum cinerariifolium</name>
    <name type="common">Dalmatian daisy</name>
    <name type="synonym">Chrysanthemum cinerariifolium</name>
    <dbReference type="NCBI Taxonomy" id="118510"/>
    <lineage>
        <taxon>Eukaryota</taxon>
        <taxon>Viridiplantae</taxon>
        <taxon>Streptophyta</taxon>
        <taxon>Embryophyta</taxon>
        <taxon>Tracheophyta</taxon>
        <taxon>Spermatophyta</taxon>
        <taxon>Magnoliopsida</taxon>
        <taxon>eudicotyledons</taxon>
        <taxon>Gunneridae</taxon>
        <taxon>Pentapetalae</taxon>
        <taxon>asterids</taxon>
        <taxon>campanulids</taxon>
        <taxon>Asterales</taxon>
        <taxon>Asteraceae</taxon>
        <taxon>Asteroideae</taxon>
        <taxon>Anthemideae</taxon>
        <taxon>Anthemidinae</taxon>
        <taxon>Tanacetum</taxon>
    </lineage>
</organism>
<evidence type="ECO:0000313" key="1">
    <source>
        <dbReference type="EMBL" id="GEV13614.1"/>
    </source>
</evidence>